<feature type="region of interest" description="Disordered" evidence="1">
    <location>
        <begin position="221"/>
        <end position="291"/>
    </location>
</feature>
<feature type="compositionally biased region" description="Low complexity" evidence="1">
    <location>
        <begin position="230"/>
        <end position="289"/>
    </location>
</feature>
<dbReference type="AlphaFoldDB" id="A0A834WN88"/>
<evidence type="ECO:0000313" key="3">
    <source>
        <dbReference type="Proteomes" id="UP000634136"/>
    </source>
</evidence>
<evidence type="ECO:0000256" key="1">
    <source>
        <dbReference type="SAM" id="MobiDB-lite"/>
    </source>
</evidence>
<organism evidence="2 3">
    <name type="scientific">Senna tora</name>
    <dbReference type="NCBI Taxonomy" id="362788"/>
    <lineage>
        <taxon>Eukaryota</taxon>
        <taxon>Viridiplantae</taxon>
        <taxon>Streptophyta</taxon>
        <taxon>Embryophyta</taxon>
        <taxon>Tracheophyta</taxon>
        <taxon>Spermatophyta</taxon>
        <taxon>Magnoliopsida</taxon>
        <taxon>eudicotyledons</taxon>
        <taxon>Gunneridae</taxon>
        <taxon>Pentapetalae</taxon>
        <taxon>rosids</taxon>
        <taxon>fabids</taxon>
        <taxon>Fabales</taxon>
        <taxon>Fabaceae</taxon>
        <taxon>Caesalpinioideae</taxon>
        <taxon>Cassia clade</taxon>
        <taxon>Senna</taxon>
    </lineage>
</organism>
<dbReference type="PANTHER" id="PTHR47481:SF30">
    <property type="entry name" value="CCHC-TYPE DOMAIN-CONTAINING PROTEIN"/>
    <property type="match status" value="1"/>
</dbReference>
<reference evidence="2" key="1">
    <citation type="submission" date="2020-09" db="EMBL/GenBank/DDBJ databases">
        <title>Genome-Enabled Discovery of Anthraquinone Biosynthesis in Senna tora.</title>
        <authorList>
            <person name="Kang S.-H."/>
            <person name="Pandey R.P."/>
            <person name="Lee C.-M."/>
            <person name="Sim J.-S."/>
            <person name="Jeong J.-T."/>
            <person name="Choi B.-S."/>
            <person name="Jung M."/>
            <person name="Ginzburg D."/>
            <person name="Zhao K."/>
            <person name="Won S.Y."/>
            <person name="Oh T.-J."/>
            <person name="Yu Y."/>
            <person name="Kim N.-H."/>
            <person name="Lee O.R."/>
            <person name="Lee T.-H."/>
            <person name="Bashyal P."/>
            <person name="Kim T.-S."/>
            <person name="Lee W.-H."/>
            <person name="Kawkins C."/>
            <person name="Kim C.-K."/>
            <person name="Kim J.S."/>
            <person name="Ahn B.O."/>
            <person name="Rhee S.Y."/>
            <person name="Sohng J.K."/>
        </authorList>
    </citation>
    <scope>NUCLEOTIDE SEQUENCE</scope>
    <source>
        <tissue evidence="2">Leaf</tissue>
    </source>
</reference>
<proteinExistence type="predicted"/>
<dbReference type="EMBL" id="JAAIUW010000006">
    <property type="protein sequence ID" value="KAF7827163.1"/>
    <property type="molecule type" value="Genomic_DNA"/>
</dbReference>
<name>A0A834WN88_9FABA</name>
<sequence length="428" mass="48563">MVITSSSSSASSSAEPKLYLQYAQATTIKLTERNFVIWKLQIVATINGYGLHKYLTGDHPKIYSTEEDEKLEKISKEYDHWLKQDQLLASWLVASMAEEMVTRMVGKKTSQQIWDRLATFFSGHTRAKERLLKIQLKNTKKGSKSISEYPLSIKKIVDELNSMGAPVSAHEHTKCIFYGLPREYESFVTNVSLRGDEYSVVEVEALLLTQETRIEWFKESTEPVSTNVAQTQSSNRNQTQNNRPPNMQYNNNNQRNPNFNRGGYKGSSNNFNRGRGRGRMPTNNNNNGNQWPTSRPQCQVCERTGHLAVNCYHSSNNSPMEAMIATPETLFDSNWYPNRGASNHIANSSANLQNRHQYDGSEKVFVGNGQGLSIPNIVLVKSQETKEVLLKGRVKDGLYCFDNLQLQHVPKNVPYSAYTTHTKSDFDL</sequence>
<dbReference type="Pfam" id="PF14223">
    <property type="entry name" value="Retrotran_gag_2"/>
    <property type="match status" value="1"/>
</dbReference>
<dbReference type="PANTHER" id="PTHR47481">
    <property type="match status" value="1"/>
</dbReference>
<gene>
    <name evidence="2" type="ORF">G2W53_018327</name>
</gene>
<accession>A0A834WN88</accession>
<dbReference type="Proteomes" id="UP000634136">
    <property type="component" value="Unassembled WGS sequence"/>
</dbReference>
<protein>
    <submittedName>
        <fullName evidence="2">Retrovirus-related Pol polyprotein from transposon TNT 1-94</fullName>
    </submittedName>
</protein>
<dbReference type="OrthoDB" id="1745344at2759"/>
<comment type="caution">
    <text evidence="2">The sequence shown here is derived from an EMBL/GenBank/DDBJ whole genome shotgun (WGS) entry which is preliminary data.</text>
</comment>
<keyword evidence="3" id="KW-1185">Reference proteome</keyword>
<evidence type="ECO:0000313" key="2">
    <source>
        <dbReference type="EMBL" id="KAF7827163.1"/>
    </source>
</evidence>